<proteinExistence type="predicted"/>
<accession>A0A8J4M5D2</accession>
<comment type="caution">
    <text evidence="2">The sequence shown here is derived from an EMBL/GenBank/DDBJ whole genome shotgun (WGS) entry which is preliminary data.</text>
</comment>
<sequence>MRERSSVQFRAGKFLVGALAAALTMMPVMANAYYVQTDLVSSVPGLAVSTDPSLINPWGLASLPGSPFWASDQGTNASSLITGAGSVVPLTVNVPTNNSAPPTGPTGIVANSTSAFDIPTTNGSAPARFLFATLQGTIAGWNQSTPGGLTQAETVLHQAGAVFTGLTQASVNGTPYLYAANFASGKINVYNSSFQSATLPGTFTDPNLPAGYAPYNVQAVGNTIYVLYSKVGSNGLPVIAAGDGIIDAFSPNGEFISRFATQNSALNVPWGITMAPGNFGQFSNDLLVGQFGSGVIDAFDPRTGTFLGMLAGANGAPLVNDFTWGLEFDPAGPAGVNPDALYFNAGIDNQQQGLFGDIVVPEPASASLLGTALFGLWALRGGRRGWLRRS</sequence>
<gene>
    <name evidence="2" type="ORF">ENY07_01925</name>
</gene>
<dbReference type="EMBL" id="DTQM01000040">
    <property type="protein sequence ID" value="HGC41968.1"/>
    <property type="molecule type" value="Genomic_DNA"/>
</dbReference>
<dbReference type="AlphaFoldDB" id="A0A8J4M5D2"/>
<dbReference type="InterPro" id="IPR017549">
    <property type="entry name" value="APMV_L690"/>
</dbReference>
<dbReference type="SUPFAM" id="SSF75011">
    <property type="entry name" value="3-carboxy-cis,cis-mucoante lactonizing enzyme"/>
    <property type="match status" value="1"/>
</dbReference>
<dbReference type="NCBIfam" id="TIGR03118">
    <property type="entry name" value="PEPCTERM_chp_1"/>
    <property type="match status" value="1"/>
</dbReference>
<reference evidence="2" key="1">
    <citation type="journal article" date="2020" name="mSystems">
        <title>Genome- and Community-Level Interaction Insights into Carbon Utilization and Element Cycling Functions of Hydrothermarchaeota in Hydrothermal Sediment.</title>
        <authorList>
            <person name="Zhou Z."/>
            <person name="Liu Y."/>
            <person name="Xu W."/>
            <person name="Pan J."/>
            <person name="Luo Z.H."/>
            <person name="Li M."/>
        </authorList>
    </citation>
    <scope>NUCLEOTIDE SEQUENCE</scope>
    <source>
        <strain evidence="2">SpSt-997</strain>
    </source>
</reference>
<keyword evidence="1" id="KW-0732">Signal</keyword>
<evidence type="ECO:0000313" key="2">
    <source>
        <dbReference type="EMBL" id="HGC41968.1"/>
    </source>
</evidence>
<organism evidence="2">
    <name type="scientific">Acidicaldus sp</name>
    <dbReference type="NCBI Taxonomy" id="1872105"/>
    <lineage>
        <taxon>Bacteria</taxon>
        <taxon>Pseudomonadati</taxon>
        <taxon>Pseudomonadota</taxon>
        <taxon>Alphaproteobacteria</taxon>
        <taxon>Acetobacterales</taxon>
        <taxon>Acetobacteraceae</taxon>
        <taxon>Acidicaldus</taxon>
    </lineage>
</organism>
<feature type="chain" id="PRO_5035246550" evidence="1">
    <location>
        <begin position="31"/>
        <end position="390"/>
    </location>
</feature>
<feature type="signal peptide" evidence="1">
    <location>
        <begin position="1"/>
        <end position="30"/>
    </location>
</feature>
<protein>
    <submittedName>
        <fullName evidence="2">TIGR03118 family protein</fullName>
    </submittedName>
</protein>
<evidence type="ECO:0000256" key="1">
    <source>
        <dbReference type="SAM" id="SignalP"/>
    </source>
</evidence>
<name>A0A8J4M5D2_9PROT</name>